<evidence type="ECO:0008006" key="3">
    <source>
        <dbReference type="Google" id="ProtNLM"/>
    </source>
</evidence>
<name>A0A6A5V1D5_9PLEO</name>
<organism evidence="1 2">
    <name type="scientific">Bimuria novae-zelandiae CBS 107.79</name>
    <dbReference type="NCBI Taxonomy" id="1447943"/>
    <lineage>
        <taxon>Eukaryota</taxon>
        <taxon>Fungi</taxon>
        <taxon>Dikarya</taxon>
        <taxon>Ascomycota</taxon>
        <taxon>Pezizomycotina</taxon>
        <taxon>Dothideomycetes</taxon>
        <taxon>Pleosporomycetidae</taxon>
        <taxon>Pleosporales</taxon>
        <taxon>Massarineae</taxon>
        <taxon>Didymosphaeriaceae</taxon>
        <taxon>Bimuria</taxon>
    </lineage>
</organism>
<evidence type="ECO:0000313" key="1">
    <source>
        <dbReference type="EMBL" id="KAF1970039.1"/>
    </source>
</evidence>
<gene>
    <name evidence="1" type="ORF">BU23DRAFT_650866</name>
</gene>
<dbReference type="Proteomes" id="UP000800036">
    <property type="component" value="Unassembled WGS sequence"/>
</dbReference>
<evidence type="ECO:0000313" key="2">
    <source>
        <dbReference type="Proteomes" id="UP000800036"/>
    </source>
</evidence>
<proteinExistence type="predicted"/>
<dbReference type="OrthoDB" id="3691933at2759"/>
<sequence length="99" mass="11371">MHALVLYPSINTIFSLPHNLTDIDPINEVIKEIKSLELCKTFSYATITKKYSVIRTTLMRRHKGIIASRTTRISNTQKLNPQQEAELVKYIEGLTARQL</sequence>
<dbReference type="EMBL" id="ML976704">
    <property type="protein sequence ID" value="KAF1970039.1"/>
    <property type="molecule type" value="Genomic_DNA"/>
</dbReference>
<protein>
    <recommendedName>
        <fullName evidence="3">HTH psq-type domain-containing protein</fullName>
    </recommendedName>
</protein>
<accession>A0A6A5V1D5</accession>
<dbReference type="AlphaFoldDB" id="A0A6A5V1D5"/>
<reference evidence="1" key="1">
    <citation type="journal article" date="2020" name="Stud. Mycol.">
        <title>101 Dothideomycetes genomes: a test case for predicting lifestyles and emergence of pathogens.</title>
        <authorList>
            <person name="Haridas S."/>
            <person name="Albert R."/>
            <person name="Binder M."/>
            <person name="Bloem J."/>
            <person name="Labutti K."/>
            <person name="Salamov A."/>
            <person name="Andreopoulos B."/>
            <person name="Baker S."/>
            <person name="Barry K."/>
            <person name="Bills G."/>
            <person name="Bluhm B."/>
            <person name="Cannon C."/>
            <person name="Castanera R."/>
            <person name="Culley D."/>
            <person name="Daum C."/>
            <person name="Ezra D."/>
            <person name="Gonzalez J."/>
            <person name="Henrissat B."/>
            <person name="Kuo A."/>
            <person name="Liang C."/>
            <person name="Lipzen A."/>
            <person name="Lutzoni F."/>
            <person name="Magnuson J."/>
            <person name="Mondo S."/>
            <person name="Nolan M."/>
            <person name="Ohm R."/>
            <person name="Pangilinan J."/>
            <person name="Park H.-J."/>
            <person name="Ramirez L."/>
            <person name="Alfaro M."/>
            <person name="Sun H."/>
            <person name="Tritt A."/>
            <person name="Yoshinaga Y."/>
            <person name="Zwiers L.-H."/>
            <person name="Turgeon B."/>
            <person name="Goodwin S."/>
            <person name="Spatafora J."/>
            <person name="Crous P."/>
            <person name="Grigoriev I."/>
        </authorList>
    </citation>
    <scope>NUCLEOTIDE SEQUENCE</scope>
    <source>
        <strain evidence="1">CBS 107.79</strain>
    </source>
</reference>
<keyword evidence="2" id="KW-1185">Reference proteome</keyword>